<keyword evidence="3" id="KW-1185">Reference proteome</keyword>
<evidence type="ECO:0000313" key="3">
    <source>
        <dbReference type="Proteomes" id="UP001597168"/>
    </source>
</evidence>
<name>A0ABW3QIR5_9PSEU</name>
<comment type="caution">
    <text evidence="2">The sequence shown here is derived from an EMBL/GenBank/DDBJ whole genome shotgun (WGS) entry which is preliminary data.</text>
</comment>
<protein>
    <submittedName>
        <fullName evidence="2">Uncharacterized protein</fullName>
    </submittedName>
</protein>
<organism evidence="2 3">
    <name type="scientific">Saccharothrix hoggarensis</name>
    <dbReference type="NCBI Taxonomy" id="913853"/>
    <lineage>
        <taxon>Bacteria</taxon>
        <taxon>Bacillati</taxon>
        <taxon>Actinomycetota</taxon>
        <taxon>Actinomycetes</taxon>
        <taxon>Pseudonocardiales</taxon>
        <taxon>Pseudonocardiaceae</taxon>
        <taxon>Saccharothrix</taxon>
    </lineage>
</organism>
<dbReference type="EMBL" id="JBHTLK010000009">
    <property type="protein sequence ID" value="MFD1146227.1"/>
    <property type="molecule type" value="Genomic_DNA"/>
</dbReference>
<gene>
    <name evidence="2" type="ORF">ACFQ3T_03735</name>
</gene>
<evidence type="ECO:0000313" key="2">
    <source>
        <dbReference type="EMBL" id="MFD1146227.1"/>
    </source>
</evidence>
<reference evidence="3" key="1">
    <citation type="journal article" date="2019" name="Int. J. Syst. Evol. Microbiol.">
        <title>The Global Catalogue of Microorganisms (GCM) 10K type strain sequencing project: providing services to taxonomists for standard genome sequencing and annotation.</title>
        <authorList>
            <consortium name="The Broad Institute Genomics Platform"/>
            <consortium name="The Broad Institute Genome Sequencing Center for Infectious Disease"/>
            <person name="Wu L."/>
            <person name="Ma J."/>
        </authorList>
    </citation>
    <scope>NUCLEOTIDE SEQUENCE [LARGE SCALE GENOMIC DNA]</scope>
    <source>
        <strain evidence="3">CCUG 60214</strain>
    </source>
</reference>
<feature type="region of interest" description="Disordered" evidence="1">
    <location>
        <begin position="1"/>
        <end position="25"/>
    </location>
</feature>
<sequence length="59" mass="6589">MTPPTTTTPARPSSPSRYRPGTTWSSPKKLAIVNGKKFDFGFTLHWRWTAWGPGGLTRV</sequence>
<evidence type="ECO:0000256" key="1">
    <source>
        <dbReference type="SAM" id="MobiDB-lite"/>
    </source>
</evidence>
<feature type="compositionally biased region" description="Low complexity" evidence="1">
    <location>
        <begin position="1"/>
        <end position="23"/>
    </location>
</feature>
<proteinExistence type="predicted"/>
<dbReference type="RefSeq" id="WP_380719746.1">
    <property type="nucleotide sequence ID" value="NZ_JBHTLK010000009.1"/>
</dbReference>
<dbReference type="Proteomes" id="UP001597168">
    <property type="component" value="Unassembled WGS sequence"/>
</dbReference>
<accession>A0ABW3QIR5</accession>